<reference evidence="1 2" key="1">
    <citation type="submission" date="2016-12" db="EMBL/GenBank/DDBJ databases">
        <title>The genomes of Aspergillus section Nigri reveals drivers in fungal speciation.</title>
        <authorList>
            <consortium name="DOE Joint Genome Institute"/>
            <person name="Vesth T.C."/>
            <person name="Nybo J."/>
            <person name="Theobald S."/>
            <person name="Brandl J."/>
            <person name="Frisvad J.C."/>
            <person name="Nielsen K.F."/>
            <person name="Lyhne E.K."/>
            <person name="Kogle M.E."/>
            <person name="Kuo A."/>
            <person name="Riley R."/>
            <person name="Clum A."/>
            <person name="Nolan M."/>
            <person name="Lipzen A."/>
            <person name="Salamov A."/>
            <person name="Henrissat B."/>
            <person name="Wiebenga A."/>
            <person name="De Vries R.P."/>
            <person name="Grigoriev I.V."/>
            <person name="Mortensen U.H."/>
            <person name="Andersen M.R."/>
            <person name="Baker S.E."/>
        </authorList>
    </citation>
    <scope>NUCLEOTIDE SEQUENCE [LARGE SCALE GENOMIC DNA]</scope>
    <source>
        <strain evidence="1 2">CBS 115572</strain>
    </source>
</reference>
<dbReference type="AlphaFoldDB" id="A0A317XFE0"/>
<dbReference type="Proteomes" id="UP000246702">
    <property type="component" value="Unassembled WGS sequence"/>
</dbReference>
<accession>A0A317XFE0</accession>
<dbReference type="GeneID" id="37107745"/>
<comment type="caution">
    <text evidence="1">The sequence shown here is derived from an EMBL/GenBank/DDBJ whole genome shotgun (WGS) entry which is preliminary data.</text>
</comment>
<organism evidence="1 2">
    <name type="scientific">Aspergillus sclerotioniger CBS 115572</name>
    <dbReference type="NCBI Taxonomy" id="1450535"/>
    <lineage>
        <taxon>Eukaryota</taxon>
        <taxon>Fungi</taxon>
        <taxon>Dikarya</taxon>
        <taxon>Ascomycota</taxon>
        <taxon>Pezizomycotina</taxon>
        <taxon>Eurotiomycetes</taxon>
        <taxon>Eurotiomycetidae</taxon>
        <taxon>Eurotiales</taxon>
        <taxon>Aspergillaceae</taxon>
        <taxon>Aspergillus</taxon>
        <taxon>Aspergillus subgen. Circumdati</taxon>
    </lineage>
</organism>
<dbReference type="EMBL" id="MSFK01000002">
    <property type="protein sequence ID" value="PWY95450.1"/>
    <property type="molecule type" value="Genomic_DNA"/>
</dbReference>
<evidence type="ECO:0000313" key="1">
    <source>
        <dbReference type="EMBL" id="PWY95450.1"/>
    </source>
</evidence>
<proteinExistence type="predicted"/>
<name>A0A317XFE0_9EURO</name>
<sequence>MYLERRCSRRRQEENFYPRMINGRSLSSRSKRVGKHGPMRRNSHPANPTPLFLTHALWNAHFLSQLFSILFFVLTKSFRHPSDPSTPPSFSRMFTICSTICIAYLGCRPGVDRSGSSGPWGPSSWASC</sequence>
<evidence type="ECO:0000313" key="2">
    <source>
        <dbReference type="Proteomes" id="UP000246702"/>
    </source>
</evidence>
<keyword evidence="2" id="KW-1185">Reference proteome</keyword>
<gene>
    <name evidence="1" type="ORF">BO94DRAFT_125509</name>
</gene>
<dbReference type="RefSeq" id="XP_025472211.1">
    <property type="nucleotide sequence ID" value="XM_025605602.1"/>
</dbReference>
<protein>
    <submittedName>
        <fullName evidence="1">Uncharacterized protein</fullName>
    </submittedName>
</protein>